<feature type="region of interest" description="Disordered" evidence="1">
    <location>
        <begin position="124"/>
        <end position="160"/>
    </location>
</feature>
<protein>
    <submittedName>
        <fullName evidence="2">Uncharacterized protein</fullName>
    </submittedName>
</protein>
<organism evidence="2 3">
    <name type="scientific">Trapa incisa</name>
    <dbReference type="NCBI Taxonomy" id="236973"/>
    <lineage>
        <taxon>Eukaryota</taxon>
        <taxon>Viridiplantae</taxon>
        <taxon>Streptophyta</taxon>
        <taxon>Embryophyta</taxon>
        <taxon>Tracheophyta</taxon>
        <taxon>Spermatophyta</taxon>
        <taxon>Magnoliopsida</taxon>
        <taxon>eudicotyledons</taxon>
        <taxon>Gunneridae</taxon>
        <taxon>Pentapetalae</taxon>
        <taxon>rosids</taxon>
        <taxon>malvids</taxon>
        <taxon>Myrtales</taxon>
        <taxon>Lythraceae</taxon>
        <taxon>Trapa</taxon>
    </lineage>
</organism>
<dbReference type="EMBL" id="JAXIOK010000017">
    <property type="protein sequence ID" value="KAK4750715.1"/>
    <property type="molecule type" value="Genomic_DNA"/>
</dbReference>
<dbReference type="PANTHER" id="PTHR38224">
    <property type="entry name" value="PHLOEM SPECIFIC PROTEIN"/>
    <property type="match status" value="1"/>
</dbReference>
<evidence type="ECO:0000313" key="2">
    <source>
        <dbReference type="EMBL" id="KAK4750715.1"/>
    </source>
</evidence>
<accession>A0AAN7JP27</accession>
<proteinExistence type="predicted"/>
<feature type="compositionally biased region" description="Basic and acidic residues" evidence="1">
    <location>
        <begin position="8"/>
        <end position="17"/>
    </location>
</feature>
<evidence type="ECO:0000313" key="3">
    <source>
        <dbReference type="Proteomes" id="UP001345219"/>
    </source>
</evidence>
<comment type="caution">
    <text evidence="2">The sequence shown here is derived from an EMBL/GenBank/DDBJ whole genome shotgun (WGS) entry which is preliminary data.</text>
</comment>
<dbReference type="PANTHER" id="PTHR38224:SF1">
    <property type="entry name" value="PHLOEM SPECIFIC PROTEIN"/>
    <property type="match status" value="1"/>
</dbReference>
<feature type="region of interest" description="Disordered" evidence="1">
    <location>
        <begin position="1"/>
        <end position="22"/>
    </location>
</feature>
<name>A0AAN7JP27_9MYRT</name>
<keyword evidence="3" id="KW-1185">Reference proteome</keyword>
<dbReference type="Proteomes" id="UP001345219">
    <property type="component" value="Chromosome 4"/>
</dbReference>
<evidence type="ECO:0000256" key="1">
    <source>
        <dbReference type="SAM" id="MobiDB-lite"/>
    </source>
</evidence>
<dbReference type="AlphaFoldDB" id="A0AAN7JP27"/>
<reference evidence="2 3" key="1">
    <citation type="journal article" date="2023" name="Hortic Res">
        <title>Pangenome of water caltrop reveals structural variations and asymmetric subgenome divergence after allopolyploidization.</title>
        <authorList>
            <person name="Zhang X."/>
            <person name="Chen Y."/>
            <person name="Wang L."/>
            <person name="Yuan Y."/>
            <person name="Fang M."/>
            <person name="Shi L."/>
            <person name="Lu R."/>
            <person name="Comes H.P."/>
            <person name="Ma Y."/>
            <person name="Chen Y."/>
            <person name="Huang G."/>
            <person name="Zhou Y."/>
            <person name="Zheng Z."/>
            <person name="Qiu Y."/>
        </authorList>
    </citation>
    <scope>NUCLEOTIDE SEQUENCE [LARGE SCALE GENOMIC DNA]</scope>
    <source>
        <tissue evidence="2">Roots</tissue>
    </source>
</reference>
<sequence>MPYLSLENPRRKNDKYSCRSPSALPRRHCRRISDATRTRASLSPAYKNGALISSLTGAGNQGKLRGRTMRRGWEHTSTQQQQGWRTTSPGDYHNHLSKMIRTPSILPYVPQYPSVHKIFNKQPKVAYPSNEGGDSDEVKHPPASPPSSHGGKHAPQFQEKVEVMEFESDTRPASTAESIDSRAETYIREKHQKFELCKWATFREHD</sequence>
<gene>
    <name evidence="2" type="ORF">SAY87_004197</name>
</gene>